<dbReference type="Proteomes" id="UP000012101">
    <property type="component" value="Unassembled WGS sequence"/>
</dbReference>
<sequence>MRREKNMQRFIKKILVPVDGSESSKKALEVAIAIAKAANANLTVLEVIEEFGPLPGYYEKAPEGKDRVKWISEQRFEKIHSPLDESPDLKWDRLVLEGYPADTIVETATKGNYDMIVIGSRGLSAVGRFLVGSVSDRIVHHATCSVTVVR</sequence>
<dbReference type="InterPro" id="IPR006016">
    <property type="entry name" value="UspA"/>
</dbReference>
<dbReference type="PRINTS" id="PR01438">
    <property type="entry name" value="UNVRSLSTRESS"/>
</dbReference>
<evidence type="ECO:0000313" key="4">
    <source>
        <dbReference type="Proteomes" id="UP000012101"/>
    </source>
</evidence>
<dbReference type="SUPFAM" id="SSF52402">
    <property type="entry name" value="Adenine nucleotide alpha hydrolases-like"/>
    <property type="match status" value="1"/>
</dbReference>
<gene>
    <name evidence="3" type="ORF">LEP1GSC038_2190</name>
</gene>
<dbReference type="Gene3D" id="3.40.50.620">
    <property type="entry name" value="HUPs"/>
    <property type="match status" value="1"/>
</dbReference>
<dbReference type="InterPro" id="IPR014729">
    <property type="entry name" value="Rossmann-like_a/b/a_fold"/>
</dbReference>
<evidence type="ECO:0000259" key="2">
    <source>
        <dbReference type="Pfam" id="PF00582"/>
    </source>
</evidence>
<dbReference type="Pfam" id="PF00582">
    <property type="entry name" value="Usp"/>
    <property type="match status" value="1"/>
</dbReference>
<dbReference type="AlphaFoldDB" id="M6G4U6"/>
<comment type="caution">
    <text evidence="3">The sequence shown here is derived from an EMBL/GenBank/DDBJ whole genome shotgun (WGS) entry which is preliminary data.</text>
</comment>
<feature type="domain" description="UspA" evidence="2">
    <location>
        <begin position="12"/>
        <end position="150"/>
    </location>
</feature>
<proteinExistence type="inferred from homology"/>
<evidence type="ECO:0000313" key="3">
    <source>
        <dbReference type="EMBL" id="EMM73971.1"/>
    </source>
</evidence>
<dbReference type="PANTHER" id="PTHR46268:SF6">
    <property type="entry name" value="UNIVERSAL STRESS PROTEIN UP12"/>
    <property type="match status" value="1"/>
</dbReference>
<organism evidence="3 4">
    <name type="scientific">Leptospira weilii str. 2006001855</name>
    <dbReference type="NCBI Taxonomy" id="996804"/>
    <lineage>
        <taxon>Bacteria</taxon>
        <taxon>Pseudomonadati</taxon>
        <taxon>Spirochaetota</taxon>
        <taxon>Spirochaetia</taxon>
        <taxon>Leptospirales</taxon>
        <taxon>Leptospiraceae</taxon>
        <taxon>Leptospira</taxon>
    </lineage>
</organism>
<dbReference type="EMBL" id="AFJM02000022">
    <property type="protein sequence ID" value="EMM73971.1"/>
    <property type="molecule type" value="Genomic_DNA"/>
</dbReference>
<evidence type="ECO:0000256" key="1">
    <source>
        <dbReference type="ARBA" id="ARBA00008791"/>
    </source>
</evidence>
<protein>
    <submittedName>
        <fullName evidence="3">Universal stress family protein</fullName>
    </submittedName>
</protein>
<dbReference type="PANTHER" id="PTHR46268">
    <property type="entry name" value="STRESS RESPONSE PROTEIN NHAX"/>
    <property type="match status" value="1"/>
</dbReference>
<dbReference type="InterPro" id="IPR006015">
    <property type="entry name" value="Universal_stress_UspA"/>
</dbReference>
<comment type="similarity">
    <text evidence="1">Belongs to the universal stress protein A family.</text>
</comment>
<reference evidence="3 4" key="1">
    <citation type="submission" date="2013-01" db="EMBL/GenBank/DDBJ databases">
        <authorList>
            <person name="Harkins D.M."/>
            <person name="Durkin A.S."/>
            <person name="Brinkac L.M."/>
            <person name="Haft D.H."/>
            <person name="Selengut J.D."/>
            <person name="Sanka R."/>
            <person name="DePew J."/>
            <person name="Purushe J."/>
            <person name="Hospenthal D.R."/>
            <person name="Murray C.K."/>
            <person name="Pimentel G."/>
            <person name="Wasfy M."/>
            <person name="Vinetz J.M."/>
            <person name="Sutton G.G."/>
            <person name="Nierman W.C."/>
            <person name="Fouts D.E."/>
        </authorList>
    </citation>
    <scope>NUCLEOTIDE SEQUENCE [LARGE SCALE GENOMIC DNA]</scope>
    <source>
        <strain evidence="3 4">2006001855</strain>
    </source>
</reference>
<name>M6G4U6_9LEPT</name>
<accession>M6G4U6</accession>
<dbReference type="CDD" id="cd00293">
    <property type="entry name" value="USP-like"/>
    <property type="match status" value="1"/>
</dbReference>